<dbReference type="InterPro" id="IPR035965">
    <property type="entry name" value="PAS-like_dom_sf"/>
</dbReference>
<evidence type="ECO:0000256" key="6">
    <source>
        <dbReference type="ARBA" id="ARBA00022679"/>
    </source>
</evidence>
<dbReference type="GO" id="GO:0005886">
    <property type="term" value="C:plasma membrane"/>
    <property type="evidence" value="ECO:0007669"/>
    <property type="project" value="UniProtKB-SubCell"/>
</dbReference>
<dbReference type="RefSeq" id="WP_113989663.1">
    <property type="nucleotide sequence ID" value="NZ_QLST01000014.1"/>
</dbReference>
<dbReference type="SUPFAM" id="SSF55785">
    <property type="entry name" value="PYP-like sensor domain (PAS domain)"/>
    <property type="match status" value="7"/>
</dbReference>
<dbReference type="Pfam" id="PF01590">
    <property type="entry name" value="GAF"/>
    <property type="match status" value="1"/>
</dbReference>
<feature type="domain" description="PAC" evidence="14">
    <location>
        <begin position="252"/>
        <end position="304"/>
    </location>
</feature>
<keyword evidence="11" id="KW-0472">Membrane</keyword>
<organism evidence="15 16">
    <name type="scientific">Flavobacterium tibetense</name>
    <dbReference type="NCBI Taxonomy" id="2233533"/>
    <lineage>
        <taxon>Bacteria</taxon>
        <taxon>Pseudomonadati</taxon>
        <taxon>Bacteroidota</taxon>
        <taxon>Flavobacteriia</taxon>
        <taxon>Flavobacteriales</taxon>
        <taxon>Flavobacteriaceae</taxon>
        <taxon>Flavobacterium</taxon>
    </lineage>
</organism>
<feature type="domain" description="Histidine kinase" evidence="12">
    <location>
        <begin position="1453"/>
        <end position="1667"/>
    </location>
</feature>
<dbReference type="Pfam" id="PF00512">
    <property type="entry name" value="HisKA"/>
    <property type="match status" value="1"/>
</dbReference>
<evidence type="ECO:0000256" key="7">
    <source>
        <dbReference type="ARBA" id="ARBA00022741"/>
    </source>
</evidence>
<dbReference type="EMBL" id="QLST01000014">
    <property type="protein sequence ID" value="RBA27674.1"/>
    <property type="molecule type" value="Genomic_DNA"/>
</dbReference>
<evidence type="ECO:0000256" key="10">
    <source>
        <dbReference type="ARBA" id="ARBA00023012"/>
    </source>
</evidence>
<dbReference type="InterPro" id="IPR000014">
    <property type="entry name" value="PAS"/>
</dbReference>
<evidence type="ECO:0000256" key="1">
    <source>
        <dbReference type="ARBA" id="ARBA00000085"/>
    </source>
</evidence>
<keyword evidence="4" id="KW-1003">Cell membrane</keyword>
<dbReference type="InterPro" id="IPR029016">
    <property type="entry name" value="GAF-like_dom_sf"/>
</dbReference>
<dbReference type="SMART" id="SM00387">
    <property type="entry name" value="HATPase_c"/>
    <property type="match status" value="1"/>
</dbReference>
<evidence type="ECO:0000313" key="16">
    <source>
        <dbReference type="Proteomes" id="UP000253319"/>
    </source>
</evidence>
<dbReference type="GO" id="GO:0000155">
    <property type="term" value="F:phosphorelay sensor kinase activity"/>
    <property type="evidence" value="ECO:0007669"/>
    <property type="project" value="InterPro"/>
</dbReference>
<keyword evidence="16" id="KW-1185">Reference proteome</keyword>
<keyword evidence="6" id="KW-0808">Transferase</keyword>
<evidence type="ECO:0000256" key="11">
    <source>
        <dbReference type="ARBA" id="ARBA00023136"/>
    </source>
</evidence>
<dbReference type="InterPro" id="IPR036097">
    <property type="entry name" value="HisK_dim/P_sf"/>
</dbReference>
<dbReference type="FunFam" id="3.30.565.10:FF:000023">
    <property type="entry name" value="PAS domain-containing sensor histidine kinase"/>
    <property type="match status" value="1"/>
</dbReference>
<dbReference type="InterPro" id="IPR036890">
    <property type="entry name" value="HATPase_C_sf"/>
</dbReference>
<dbReference type="Gene3D" id="1.10.287.130">
    <property type="match status" value="1"/>
</dbReference>
<dbReference type="SUPFAM" id="SSF55781">
    <property type="entry name" value="GAF domain-like"/>
    <property type="match status" value="3"/>
</dbReference>
<evidence type="ECO:0000259" key="14">
    <source>
        <dbReference type="PROSITE" id="PS50113"/>
    </source>
</evidence>
<dbReference type="Gene3D" id="3.30.450.40">
    <property type="match status" value="3"/>
</dbReference>
<dbReference type="Pfam" id="PF00989">
    <property type="entry name" value="PAS"/>
    <property type="match status" value="1"/>
</dbReference>
<comment type="caution">
    <text evidence="15">The sequence shown here is derived from an EMBL/GenBank/DDBJ whole genome shotgun (WGS) entry which is preliminary data.</text>
</comment>
<evidence type="ECO:0000259" key="12">
    <source>
        <dbReference type="PROSITE" id="PS50109"/>
    </source>
</evidence>
<keyword evidence="7" id="KW-0547">Nucleotide-binding</keyword>
<dbReference type="InterPro" id="IPR001610">
    <property type="entry name" value="PAC"/>
</dbReference>
<evidence type="ECO:0000256" key="2">
    <source>
        <dbReference type="ARBA" id="ARBA00004236"/>
    </source>
</evidence>
<dbReference type="GO" id="GO:0005524">
    <property type="term" value="F:ATP binding"/>
    <property type="evidence" value="ECO:0007669"/>
    <property type="project" value="UniProtKB-KW"/>
</dbReference>
<dbReference type="SMART" id="SM00388">
    <property type="entry name" value="HisKA"/>
    <property type="match status" value="1"/>
</dbReference>
<keyword evidence="8" id="KW-0418">Kinase</keyword>
<feature type="domain" description="PAC" evidence="14">
    <location>
        <begin position="1376"/>
        <end position="1428"/>
    </location>
</feature>
<dbReference type="InterPro" id="IPR013767">
    <property type="entry name" value="PAS_fold"/>
</dbReference>
<keyword evidence="5" id="KW-0597">Phosphoprotein</keyword>
<dbReference type="InterPro" id="IPR003018">
    <property type="entry name" value="GAF"/>
</dbReference>
<dbReference type="InterPro" id="IPR000700">
    <property type="entry name" value="PAS-assoc_C"/>
</dbReference>
<dbReference type="PROSITE" id="PS50113">
    <property type="entry name" value="PAC"/>
    <property type="match status" value="4"/>
</dbReference>
<dbReference type="EC" id="2.7.13.3" evidence="3"/>
<dbReference type="PANTHER" id="PTHR43304:SF1">
    <property type="entry name" value="PAC DOMAIN-CONTAINING PROTEIN"/>
    <property type="match status" value="1"/>
</dbReference>
<dbReference type="CDD" id="cd00082">
    <property type="entry name" value="HisKA"/>
    <property type="match status" value="1"/>
</dbReference>
<dbReference type="NCBIfam" id="TIGR00229">
    <property type="entry name" value="sensory_box"/>
    <property type="match status" value="5"/>
</dbReference>
<gene>
    <name evidence="15" type="ORF">DPN68_10790</name>
</gene>
<dbReference type="InterPro" id="IPR052162">
    <property type="entry name" value="Sensor_kinase/Photoreceptor"/>
</dbReference>
<dbReference type="InterPro" id="IPR003594">
    <property type="entry name" value="HATPase_dom"/>
</dbReference>
<dbReference type="PRINTS" id="PR00344">
    <property type="entry name" value="BCTRLSENSOR"/>
</dbReference>
<dbReference type="Gene3D" id="3.30.450.20">
    <property type="entry name" value="PAS domain"/>
    <property type="match status" value="7"/>
</dbReference>
<evidence type="ECO:0000256" key="5">
    <source>
        <dbReference type="ARBA" id="ARBA00022553"/>
    </source>
</evidence>
<feature type="domain" description="PAS" evidence="13">
    <location>
        <begin position="1189"/>
        <end position="1252"/>
    </location>
</feature>
<dbReference type="SMART" id="SM00091">
    <property type="entry name" value="PAS"/>
    <property type="match status" value="6"/>
</dbReference>
<dbReference type="PANTHER" id="PTHR43304">
    <property type="entry name" value="PHYTOCHROME-LIKE PROTEIN CPH1"/>
    <property type="match status" value="1"/>
</dbReference>
<reference evidence="15 16" key="1">
    <citation type="submission" date="2018-06" db="EMBL/GenBank/DDBJ databases">
        <title>Flavobacterium tibetense sp. nov., isolated from a wetland YonghuCo on Tibetan Plateau.</title>
        <authorList>
            <person name="Xing P."/>
            <person name="Phurbu D."/>
            <person name="Lu H."/>
        </authorList>
    </citation>
    <scope>NUCLEOTIDE SEQUENCE [LARGE SCALE GENOMIC DNA]</scope>
    <source>
        <strain evidence="15 16">YH5</strain>
    </source>
</reference>
<evidence type="ECO:0000313" key="15">
    <source>
        <dbReference type="EMBL" id="RBA27674.1"/>
    </source>
</evidence>
<sequence length="1670" mass="194161">MKLNKSKIEKLILEYNTAKINLQEEDGTSYVVSLQDVTEKVIIEEAITQSEKRFKALVQHGADLTAIVSPDGTYLYVSPNYPTILGLSEEELIGKNAFDFFHPDDLDKIKTEFSKLSTEKRIKSSVYRFKNTFTGWSWVQSTGTNLLNDDTVRGIVINSIEVTDLIEAQQALNKSNERFEMIMRAGSESIWDYDIKKDEIFLSNGFYENFGIISKNPKHNNSLINSLIHPKDKMRMIRSFRKTLKDVSKNEWTLNYRLLKSSGDYAYIVDKAVILRDENGIAFRVVGAIKDITSEYFYQELEKIEKEIMEFSMSNQVKLKEVLELYSKKLEVLFPDMLASILEVKKGKLKNLASPSLPKDYIRIINGVEIGENEGSCGTAAFLKQRVIVSDIETDIRWAKYKELAITYGFKACWSQPIFNKNNEVVATFANYYKTIRMPSKYEEQAFERSQRLLSIIIEKFEYLKDIKKSNERYELINKASRDAIYEWDIQNDIFYWSDSFKTIFGHDFKNDSFSLQNWVDLMHPDDDEKFKNLWDSFLFDPNHNFWVKEFRFKKADETFAYVEENGHIIRDKTGMPIRMVGVLRDISQVKLMAIQKELLSDISKFFKDDKGLKDVLSDVLKHLTTIDNFSIAEIWLTNSNKKELNLVAKYAKAKQANGFYNKANLKLKVKINEGLPGKTFQSKKVQVWDEIKKTKAFTRKEAAKNTNLTSAIGLPIYHNNKVIGVLVLMSELSAFKVESNIEKFTELQNYLGAEIKRKQKEEEMFLLFESAPEIMAIASPNGYFTKVNPALCKLLGRSEDEITYMPFETFIHPNDIINTQVEYEETITGERRASNFINRYQTKSGNYRWISWSSSDLFDEEGNVFAYGRDVTELIELQHLLENASKLAKVGGWEIDVINQKLHWSPMTKLIAEVAEDFQPEMESVLQFYREDYRELVSTSIFEAIETGKSFDIEAIIVTTSNKQKWVRAIGNAEFGNGECIRLFGSFQDISERKIAQLQLEQKNSYQLSITKIILELMNSADIDTTLENIFNIMGKTVNVDRIYFFEIDKNLINGLMSCSQRVEWTNEGITTEINNPLLQNLVLEEYQEYFLLLEKAEVISEITSKLPPSKLKTTMESQGVKSFLFFPMFVFNKFYGFLGFDDCTSERVWSNEEVSFLSNITYHLSANIQSRLADLEQKNILKEKNNILESIGDGFYALDANWIITYWNKQAEETLNKKREDVIGKNLWEVYEDAKELKFHSEYHRAKETQQSVTFDEYYPTSNLWFEVSAYPTKEGLSVYFKDVSIKKISEQKIKETNERFEKVTEATNDAIWDYNIEINSLFWSKGFSTLFHYNLNELEPTLDFLIQCIHPEDRVKISKKIKQYIKDSSKVNWHEEYRFLKADGTYAYVMDRAIFIRNDQGRATRAIGAMTDITYRKEYENSLTSLNEILKKQADDLAFSNKELEQFAYVASHDLQEPLRMVTNFLSQLEKKYKDQLDERAEMYIHYAVDGAKRMRQIILDILEFSRIGKIDERKDFIDLEQIVNEVVLFQNEIIKEKNATILIDKLPVIFNHKTPLKQIFQNLISNALKYAKADESPLIEIRAKELENEWQFSVKDNGIGINGEYFDKIFEIFQRLHVREDYSGTGIGLSIVKKILENMGGKIWVESNEGQGSIFSFIIPKNYSNE</sequence>
<dbReference type="Pfam" id="PF02518">
    <property type="entry name" value="HATPase_c"/>
    <property type="match status" value="1"/>
</dbReference>
<name>A0A365NZX6_9FLAO</name>
<dbReference type="Proteomes" id="UP000253319">
    <property type="component" value="Unassembled WGS sequence"/>
</dbReference>
<dbReference type="Gene3D" id="3.30.565.10">
    <property type="entry name" value="Histidine kinase-like ATPase, C-terminal domain"/>
    <property type="match status" value="1"/>
</dbReference>
<accession>A0A365NZX6</accession>
<keyword evidence="10" id="KW-0902">Two-component regulatory system</keyword>
<dbReference type="SUPFAM" id="SSF55874">
    <property type="entry name" value="ATPase domain of HSP90 chaperone/DNA topoisomerase II/histidine kinase"/>
    <property type="match status" value="1"/>
</dbReference>
<keyword evidence="9" id="KW-0067">ATP-binding</keyword>
<dbReference type="InterPro" id="IPR003661">
    <property type="entry name" value="HisK_dim/P_dom"/>
</dbReference>
<evidence type="ECO:0000256" key="3">
    <source>
        <dbReference type="ARBA" id="ARBA00012438"/>
    </source>
</evidence>
<dbReference type="SUPFAM" id="SSF47384">
    <property type="entry name" value="Homodimeric domain of signal transducing histidine kinase"/>
    <property type="match status" value="1"/>
</dbReference>
<dbReference type="Pfam" id="PF13185">
    <property type="entry name" value="GAF_2"/>
    <property type="match status" value="1"/>
</dbReference>
<dbReference type="Pfam" id="PF08447">
    <property type="entry name" value="PAS_3"/>
    <property type="match status" value="5"/>
</dbReference>
<dbReference type="OrthoDB" id="9124519at2"/>
<feature type="domain" description="PAC" evidence="14">
    <location>
        <begin position="547"/>
        <end position="599"/>
    </location>
</feature>
<feature type="domain" description="PAC" evidence="14">
    <location>
        <begin position="952"/>
        <end position="1003"/>
    </location>
</feature>
<dbReference type="SMART" id="SM00086">
    <property type="entry name" value="PAC"/>
    <property type="match status" value="6"/>
</dbReference>
<evidence type="ECO:0000256" key="8">
    <source>
        <dbReference type="ARBA" id="ARBA00022777"/>
    </source>
</evidence>
<comment type="catalytic activity">
    <reaction evidence="1">
        <text>ATP + protein L-histidine = ADP + protein N-phospho-L-histidine.</text>
        <dbReference type="EC" id="2.7.13.3"/>
    </reaction>
</comment>
<evidence type="ECO:0000256" key="4">
    <source>
        <dbReference type="ARBA" id="ARBA00022475"/>
    </source>
</evidence>
<evidence type="ECO:0000256" key="9">
    <source>
        <dbReference type="ARBA" id="ARBA00022840"/>
    </source>
</evidence>
<dbReference type="GO" id="GO:0006355">
    <property type="term" value="P:regulation of DNA-templated transcription"/>
    <property type="evidence" value="ECO:0007669"/>
    <property type="project" value="InterPro"/>
</dbReference>
<feature type="domain" description="PAS" evidence="13">
    <location>
        <begin position="761"/>
        <end position="831"/>
    </location>
</feature>
<dbReference type="PROSITE" id="PS50112">
    <property type="entry name" value="PAS"/>
    <property type="match status" value="4"/>
</dbReference>
<proteinExistence type="predicted"/>
<protein>
    <recommendedName>
        <fullName evidence="3">histidine kinase</fullName>
        <ecNumber evidence="3">2.7.13.3</ecNumber>
    </recommendedName>
</protein>
<dbReference type="InterPro" id="IPR004358">
    <property type="entry name" value="Sig_transdc_His_kin-like_C"/>
</dbReference>
<evidence type="ECO:0000259" key="13">
    <source>
        <dbReference type="PROSITE" id="PS50112"/>
    </source>
</evidence>
<comment type="subcellular location">
    <subcellularLocation>
        <location evidence="2">Cell membrane</location>
    </subcellularLocation>
</comment>
<feature type="domain" description="PAS" evidence="13">
    <location>
        <begin position="50"/>
        <end position="120"/>
    </location>
</feature>
<dbReference type="PROSITE" id="PS50109">
    <property type="entry name" value="HIS_KIN"/>
    <property type="match status" value="1"/>
</dbReference>
<dbReference type="SMART" id="SM00065">
    <property type="entry name" value="GAF"/>
    <property type="match status" value="2"/>
</dbReference>
<dbReference type="CDD" id="cd00130">
    <property type="entry name" value="PAS"/>
    <property type="match status" value="5"/>
</dbReference>
<feature type="domain" description="PAS" evidence="13">
    <location>
        <begin position="1299"/>
        <end position="1371"/>
    </location>
</feature>
<dbReference type="InterPro" id="IPR005467">
    <property type="entry name" value="His_kinase_dom"/>
</dbReference>
<dbReference type="InterPro" id="IPR013655">
    <property type="entry name" value="PAS_fold_3"/>
</dbReference>